<dbReference type="SUPFAM" id="SSF57845">
    <property type="entry name" value="B-box zinc-binding domain"/>
    <property type="match status" value="1"/>
</dbReference>
<sequence>MDACRRKTPQRKRKKKKKLQVASRSSTVSEDQLLCPICLDVFVQPATTPCGHNFCRSCLSSYWAKNPSTCPVCKEHFPQKPDLKVNTCISELVQQFHSLQVSPETEAKPEVFCDICTELQNEAVKSCVECMASYCESHLEPHRRVPGLKRHKLIQPLANLDNQVCQEHNQVLVLFCKDEKVLLCTVCAGFHDANHETVHLQKAYEEIKATLKQEETRVHVVLEDKIQKVNSFIKDIQQEKDDTKNVIANSVQALNAMISKLRKTHADMVKTLKDEQEERNEMMEYSINSCQEAIASDKVTETKIKQLKEVKDPLTFLQTYSTLAPVSGSGLISVSHQFLQDTRNSVKISLQTLMDRIDEEISMIPHYFVNVKES</sequence>
<dbReference type="InterPro" id="IPR003613">
    <property type="entry name" value="Ubox_domain"/>
</dbReference>
<dbReference type="SMART" id="SM00336">
    <property type="entry name" value="BBOX"/>
    <property type="match status" value="2"/>
</dbReference>
<protein>
    <submittedName>
        <fullName evidence="8">Uncharacterized protein</fullName>
    </submittedName>
</protein>
<accession>A0A8C6UH68</accession>
<dbReference type="InterPro" id="IPR027370">
    <property type="entry name" value="Znf-RING_euk"/>
</dbReference>
<dbReference type="Ensembl" id="ENSNMLT00000040187.1">
    <property type="protein sequence ID" value="ENSNMLP00000036053.1"/>
    <property type="gene ID" value="ENSNMLG00000022405.1"/>
</dbReference>
<dbReference type="Gene3D" id="4.10.830.40">
    <property type="match status" value="1"/>
</dbReference>
<dbReference type="Pfam" id="PF13445">
    <property type="entry name" value="zf-RING_UBOX"/>
    <property type="match status" value="1"/>
</dbReference>
<evidence type="ECO:0000256" key="4">
    <source>
        <dbReference type="PROSITE-ProRule" id="PRU00024"/>
    </source>
</evidence>
<dbReference type="Gene3D" id="3.30.160.60">
    <property type="entry name" value="Classic Zinc Finger"/>
    <property type="match status" value="1"/>
</dbReference>
<dbReference type="PANTHER" id="PTHR25465">
    <property type="entry name" value="B-BOX DOMAIN CONTAINING"/>
    <property type="match status" value="1"/>
</dbReference>
<dbReference type="InterPro" id="IPR000315">
    <property type="entry name" value="Znf_B-box"/>
</dbReference>
<dbReference type="GO" id="GO:0004842">
    <property type="term" value="F:ubiquitin-protein transferase activity"/>
    <property type="evidence" value="ECO:0007669"/>
    <property type="project" value="InterPro"/>
</dbReference>
<proteinExistence type="predicted"/>
<evidence type="ECO:0000313" key="8">
    <source>
        <dbReference type="Ensembl" id="ENSNMLP00000036053.1"/>
    </source>
</evidence>
<feature type="domain" description="B box-type" evidence="7">
    <location>
        <begin position="160"/>
        <end position="200"/>
    </location>
</feature>
<keyword evidence="2 4" id="KW-0863">Zinc-finger</keyword>
<dbReference type="Proteomes" id="UP000694523">
    <property type="component" value="Unplaced"/>
</dbReference>
<evidence type="ECO:0000256" key="1">
    <source>
        <dbReference type="ARBA" id="ARBA00022723"/>
    </source>
</evidence>
<dbReference type="InterPro" id="IPR058030">
    <property type="entry name" value="TRIM8/14/16/25/29/45/65_CC"/>
</dbReference>
<evidence type="ECO:0000256" key="3">
    <source>
        <dbReference type="ARBA" id="ARBA00022833"/>
    </source>
</evidence>
<dbReference type="SUPFAM" id="SSF57850">
    <property type="entry name" value="RING/U-box"/>
    <property type="match status" value="1"/>
</dbReference>
<organism evidence="8 9">
    <name type="scientific">Neogobius melanostomus</name>
    <name type="common">round goby</name>
    <dbReference type="NCBI Taxonomy" id="47308"/>
    <lineage>
        <taxon>Eukaryota</taxon>
        <taxon>Metazoa</taxon>
        <taxon>Chordata</taxon>
        <taxon>Craniata</taxon>
        <taxon>Vertebrata</taxon>
        <taxon>Euteleostomi</taxon>
        <taxon>Actinopterygii</taxon>
        <taxon>Neopterygii</taxon>
        <taxon>Teleostei</taxon>
        <taxon>Neoteleostei</taxon>
        <taxon>Acanthomorphata</taxon>
        <taxon>Gobiaria</taxon>
        <taxon>Gobiiformes</taxon>
        <taxon>Gobioidei</taxon>
        <taxon>Gobiidae</taxon>
        <taxon>Benthophilinae</taxon>
        <taxon>Neogobiini</taxon>
        <taxon>Neogobius</taxon>
    </lineage>
</organism>
<dbReference type="SMART" id="SM00184">
    <property type="entry name" value="RING"/>
    <property type="match status" value="1"/>
</dbReference>
<dbReference type="Pfam" id="PF00643">
    <property type="entry name" value="zf-B_box"/>
    <property type="match status" value="1"/>
</dbReference>
<reference evidence="8" key="1">
    <citation type="submission" date="2025-08" db="UniProtKB">
        <authorList>
            <consortium name="Ensembl"/>
        </authorList>
    </citation>
    <scope>IDENTIFICATION</scope>
</reference>
<dbReference type="InterPro" id="IPR051051">
    <property type="entry name" value="E3_ubiq-ligase_TRIM/RNF"/>
</dbReference>
<dbReference type="GO" id="GO:0008270">
    <property type="term" value="F:zinc ion binding"/>
    <property type="evidence" value="ECO:0007669"/>
    <property type="project" value="UniProtKB-KW"/>
</dbReference>
<evidence type="ECO:0000259" key="7">
    <source>
        <dbReference type="PROSITE" id="PS50119"/>
    </source>
</evidence>
<dbReference type="InterPro" id="IPR017907">
    <property type="entry name" value="Znf_RING_CS"/>
</dbReference>
<dbReference type="Gene3D" id="3.30.40.10">
    <property type="entry name" value="Zinc/RING finger domain, C3HC4 (zinc finger)"/>
    <property type="match status" value="1"/>
</dbReference>
<dbReference type="PANTHER" id="PTHR25465:SF32">
    <property type="entry name" value="BLOODTHIRSTY-RELATED GENE FAMILY, MEMBER 16 ISOFORM X1-RELATED"/>
    <property type="match status" value="1"/>
</dbReference>
<dbReference type="PROSITE" id="PS50119">
    <property type="entry name" value="ZF_BBOX"/>
    <property type="match status" value="1"/>
</dbReference>
<dbReference type="AlphaFoldDB" id="A0A8C6UH68"/>
<feature type="compositionally biased region" description="Basic residues" evidence="5">
    <location>
        <begin position="1"/>
        <end position="19"/>
    </location>
</feature>
<dbReference type="PROSITE" id="PS00518">
    <property type="entry name" value="ZF_RING_1"/>
    <property type="match status" value="1"/>
</dbReference>
<keyword evidence="9" id="KW-1185">Reference proteome</keyword>
<feature type="domain" description="RING-type" evidence="6">
    <location>
        <begin position="35"/>
        <end position="74"/>
    </location>
</feature>
<evidence type="ECO:0000256" key="2">
    <source>
        <dbReference type="ARBA" id="ARBA00022771"/>
    </source>
</evidence>
<evidence type="ECO:0000259" key="6">
    <source>
        <dbReference type="PROSITE" id="PS50089"/>
    </source>
</evidence>
<name>A0A8C6UH68_9GOBI</name>
<keyword evidence="1" id="KW-0479">Metal-binding</keyword>
<keyword evidence="3" id="KW-0862">Zinc</keyword>
<dbReference type="InterPro" id="IPR001841">
    <property type="entry name" value="Znf_RING"/>
</dbReference>
<evidence type="ECO:0000313" key="9">
    <source>
        <dbReference type="Proteomes" id="UP000694523"/>
    </source>
</evidence>
<feature type="region of interest" description="Disordered" evidence="5">
    <location>
        <begin position="1"/>
        <end position="23"/>
    </location>
</feature>
<dbReference type="GO" id="GO:0016567">
    <property type="term" value="P:protein ubiquitination"/>
    <property type="evidence" value="ECO:0007669"/>
    <property type="project" value="InterPro"/>
</dbReference>
<dbReference type="Pfam" id="PF22586">
    <property type="entry name" value="ANCHR-like_BBOX"/>
    <property type="match status" value="1"/>
</dbReference>
<dbReference type="SMART" id="SM00504">
    <property type="entry name" value="Ubox"/>
    <property type="match status" value="1"/>
</dbReference>
<evidence type="ECO:0000256" key="5">
    <source>
        <dbReference type="SAM" id="MobiDB-lite"/>
    </source>
</evidence>
<dbReference type="InterPro" id="IPR013083">
    <property type="entry name" value="Znf_RING/FYVE/PHD"/>
</dbReference>
<dbReference type="PROSITE" id="PS50089">
    <property type="entry name" value="ZF_RING_2"/>
    <property type="match status" value="1"/>
</dbReference>
<reference evidence="8" key="2">
    <citation type="submission" date="2025-09" db="UniProtKB">
        <authorList>
            <consortium name="Ensembl"/>
        </authorList>
    </citation>
    <scope>IDENTIFICATION</scope>
</reference>
<dbReference type="Pfam" id="PF25600">
    <property type="entry name" value="TRIM_CC"/>
    <property type="match status" value="1"/>
</dbReference>